<gene>
    <name evidence="2" type="ORF">R3P38DRAFT_3206015</name>
</gene>
<organism evidence="2 3">
    <name type="scientific">Favolaschia claudopus</name>
    <dbReference type="NCBI Taxonomy" id="2862362"/>
    <lineage>
        <taxon>Eukaryota</taxon>
        <taxon>Fungi</taxon>
        <taxon>Dikarya</taxon>
        <taxon>Basidiomycota</taxon>
        <taxon>Agaricomycotina</taxon>
        <taxon>Agaricomycetes</taxon>
        <taxon>Agaricomycetidae</taxon>
        <taxon>Agaricales</taxon>
        <taxon>Marasmiineae</taxon>
        <taxon>Mycenaceae</taxon>
        <taxon>Favolaschia</taxon>
    </lineage>
</organism>
<proteinExistence type="predicted"/>
<evidence type="ECO:0000313" key="2">
    <source>
        <dbReference type="EMBL" id="KAK7014271.1"/>
    </source>
</evidence>
<dbReference type="EMBL" id="JAWWNJ010000057">
    <property type="protein sequence ID" value="KAK7014271.1"/>
    <property type="molecule type" value="Genomic_DNA"/>
</dbReference>
<reference evidence="2 3" key="1">
    <citation type="journal article" date="2024" name="J Genomics">
        <title>Draft genome sequencing and assembly of Favolaschia claudopus CIRM-BRFM 2984 isolated from oak limbs.</title>
        <authorList>
            <person name="Navarro D."/>
            <person name="Drula E."/>
            <person name="Chaduli D."/>
            <person name="Cazenave R."/>
            <person name="Ahrendt S."/>
            <person name="Wang J."/>
            <person name="Lipzen A."/>
            <person name="Daum C."/>
            <person name="Barry K."/>
            <person name="Grigoriev I.V."/>
            <person name="Favel A."/>
            <person name="Rosso M.N."/>
            <person name="Martin F."/>
        </authorList>
    </citation>
    <scope>NUCLEOTIDE SEQUENCE [LARGE SCALE GENOMIC DNA]</scope>
    <source>
        <strain evidence="2 3">CIRM-BRFM 2984</strain>
    </source>
</reference>
<sequence>MPPMRRGCGTAEANKGDFLVSVCTVIDTDQINHPRTVNHTRGMAPSFCPSTWNRILLYALRDARAPASLEGNPSIMSLIGSRHATDSNPEERGRLTREYSTACENNVPIRASPPVSSSPQAPLPSHKSSGPRAAMLTLQCRRSIASLIESR</sequence>
<accession>A0AAW0AM27</accession>
<dbReference type="AlphaFoldDB" id="A0AAW0AM27"/>
<feature type="region of interest" description="Disordered" evidence="1">
    <location>
        <begin position="107"/>
        <end position="135"/>
    </location>
</feature>
<name>A0AAW0AM27_9AGAR</name>
<evidence type="ECO:0000313" key="3">
    <source>
        <dbReference type="Proteomes" id="UP001362999"/>
    </source>
</evidence>
<feature type="compositionally biased region" description="Low complexity" evidence="1">
    <location>
        <begin position="112"/>
        <end position="125"/>
    </location>
</feature>
<comment type="caution">
    <text evidence="2">The sequence shown here is derived from an EMBL/GenBank/DDBJ whole genome shotgun (WGS) entry which is preliminary data.</text>
</comment>
<dbReference type="Proteomes" id="UP001362999">
    <property type="component" value="Unassembled WGS sequence"/>
</dbReference>
<keyword evidence="3" id="KW-1185">Reference proteome</keyword>
<evidence type="ECO:0000256" key="1">
    <source>
        <dbReference type="SAM" id="MobiDB-lite"/>
    </source>
</evidence>
<protein>
    <submittedName>
        <fullName evidence="2">Uncharacterized protein</fullName>
    </submittedName>
</protein>